<evidence type="ECO:0000313" key="2">
    <source>
        <dbReference type="Proteomes" id="UP000294980"/>
    </source>
</evidence>
<reference evidence="1 2" key="1">
    <citation type="submission" date="2019-03" db="EMBL/GenBank/DDBJ databases">
        <title>Genomic Encyclopedia of Type Strains, Phase IV (KMG-IV): sequencing the most valuable type-strain genomes for metagenomic binning, comparative biology and taxonomic classification.</title>
        <authorList>
            <person name="Goeker M."/>
        </authorList>
    </citation>
    <scope>NUCLEOTIDE SEQUENCE [LARGE SCALE GENOMIC DNA]</scope>
    <source>
        <strain evidence="1 2">DSM 23344</strain>
    </source>
</reference>
<dbReference type="AlphaFoldDB" id="A0A4R2KC91"/>
<gene>
    <name evidence="1" type="ORF">EV688_1301</name>
</gene>
<dbReference type="EMBL" id="SLWX01000030">
    <property type="protein sequence ID" value="TCO69707.1"/>
    <property type="molecule type" value="Genomic_DNA"/>
</dbReference>
<proteinExistence type="predicted"/>
<name>A0A4R2KC91_9GAMM</name>
<comment type="caution">
    <text evidence="1">The sequence shown here is derived from an EMBL/GenBank/DDBJ whole genome shotgun (WGS) entry which is preliminary data.</text>
</comment>
<protein>
    <submittedName>
        <fullName evidence="1">Uncharacterized protein</fullName>
    </submittedName>
</protein>
<sequence>TPSEKVFVARASIVTSYEKPDDLRGNYLDIYRC</sequence>
<evidence type="ECO:0000313" key="1">
    <source>
        <dbReference type="EMBL" id="TCO69707.1"/>
    </source>
</evidence>
<feature type="non-terminal residue" evidence="1">
    <location>
        <position position="1"/>
    </location>
</feature>
<accession>A0A4R2KC91</accession>
<keyword evidence="2" id="KW-1185">Reference proteome</keyword>
<dbReference type="Proteomes" id="UP000294980">
    <property type="component" value="Unassembled WGS sequence"/>
</dbReference>
<organism evidence="1 2">
    <name type="scientific">Chromatocurvus halotolerans</name>
    <dbReference type="NCBI Taxonomy" id="1132028"/>
    <lineage>
        <taxon>Bacteria</taxon>
        <taxon>Pseudomonadati</taxon>
        <taxon>Pseudomonadota</taxon>
        <taxon>Gammaproteobacteria</taxon>
        <taxon>Cellvibrionales</taxon>
        <taxon>Halieaceae</taxon>
        <taxon>Chromatocurvus</taxon>
    </lineage>
</organism>